<feature type="transmembrane region" description="Helical" evidence="5">
    <location>
        <begin position="21"/>
        <end position="47"/>
    </location>
</feature>
<keyword evidence="2 5" id="KW-0812">Transmembrane</keyword>
<feature type="transmembrane region" description="Helical" evidence="5">
    <location>
        <begin position="374"/>
        <end position="392"/>
    </location>
</feature>
<feature type="transmembrane region" description="Helical" evidence="5">
    <location>
        <begin position="99"/>
        <end position="115"/>
    </location>
</feature>
<dbReference type="RefSeq" id="WP_158947187.1">
    <property type="nucleotide sequence ID" value="NZ_CP046400.1"/>
</dbReference>
<feature type="transmembrane region" description="Helical" evidence="5">
    <location>
        <begin position="220"/>
        <end position="243"/>
    </location>
</feature>
<dbReference type="PROSITE" id="PS50850">
    <property type="entry name" value="MFS"/>
    <property type="match status" value="1"/>
</dbReference>
<evidence type="ECO:0000256" key="1">
    <source>
        <dbReference type="ARBA" id="ARBA00004141"/>
    </source>
</evidence>
<feature type="transmembrane region" description="Helical" evidence="5">
    <location>
        <begin position="149"/>
        <end position="169"/>
    </location>
</feature>
<evidence type="ECO:0000256" key="5">
    <source>
        <dbReference type="SAM" id="Phobius"/>
    </source>
</evidence>
<dbReference type="Gene3D" id="1.20.1250.20">
    <property type="entry name" value="MFS general substrate transporter like domains"/>
    <property type="match status" value="2"/>
</dbReference>
<dbReference type="KEGG" id="psel:GM415_07435"/>
<dbReference type="InterPro" id="IPR036259">
    <property type="entry name" value="MFS_trans_sf"/>
</dbReference>
<dbReference type="SUPFAM" id="SSF103473">
    <property type="entry name" value="MFS general substrate transporter"/>
    <property type="match status" value="1"/>
</dbReference>
<dbReference type="Pfam" id="PF07690">
    <property type="entry name" value="MFS_1"/>
    <property type="match status" value="2"/>
</dbReference>
<evidence type="ECO:0000256" key="2">
    <source>
        <dbReference type="ARBA" id="ARBA00022692"/>
    </source>
</evidence>
<evidence type="ECO:0000313" key="8">
    <source>
        <dbReference type="Proteomes" id="UP000428328"/>
    </source>
</evidence>
<feature type="domain" description="Major facilitator superfamily (MFS) profile" evidence="6">
    <location>
        <begin position="18"/>
        <end position="396"/>
    </location>
</feature>
<feature type="transmembrane region" description="Helical" evidence="5">
    <location>
        <begin position="175"/>
        <end position="192"/>
    </location>
</feature>
<feature type="transmembrane region" description="Helical" evidence="5">
    <location>
        <begin position="283"/>
        <end position="302"/>
    </location>
</feature>
<keyword evidence="3 5" id="KW-1133">Transmembrane helix</keyword>
<dbReference type="CDD" id="cd17370">
    <property type="entry name" value="MFS_MJ1317_like"/>
    <property type="match status" value="1"/>
</dbReference>
<dbReference type="PANTHER" id="PTHR23518">
    <property type="entry name" value="C-METHYLTRANSFERASE"/>
    <property type="match status" value="1"/>
</dbReference>
<sequence length="398" mass="42426">MHHPLSHTGPKPVLPRSIRTLGWVSFFTDVASEMVYPVVPLFLVSALGAPATVLGAMEGVAEAVVCVMKGASGWHSDRLGRRVPYIRAGYGLGALSKPLLAMALSWPLVFVARIIDRSGKGLRTTARDAMIADAAPASMGGRAYGFHRMMDTAGAIVGVLLSMGLLALLPGAYRTIFLLALLPNVVAVWLTFRLKDRAPAPGNPAPGRPLRRSLKGLPRAYWRALILLSLFGLANSTDALLLLRARNLGLSDLQVIGTYVLFNLIYAVTAYPAGILSDRFGRWRVLLTGWTLYALTYFGFALSGPGGVWLLFPAYGLYMGLTEGVGKAIIASGIPMERRGTAMGFFLMLTGLLTLVGNLAAGLAWDLIGPRAPFLMGGALSLLAVVAAVILLRSRDVA</sequence>
<gene>
    <name evidence="7" type="ORF">GM415_07435</name>
</gene>
<evidence type="ECO:0000259" key="6">
    <source>
        <dbReference type="PROSITE" id="PS50850"/>
    </source>
</evidence>
<evidence type="ECO:0000313" key="7">
    <source>
        <dbReference type="EMBL" id="QGY39963.1"/>
    </source>
</evidence>
<evidence type="ECO:0000256" key="3">
    <source>
        <dbReference type="ARBA" id="ARBA00022989"/>
    </source>
</evidence>
<reference evidence="7 8" key="1">
    <citation type="submission" date="2019-11" db="EMBL/GenBank/DDBJ databases">
        <authorList>
            <person name="Zheng R.K."/>
            <person name="Sun C.M."/>
        </authorList>
    </citation>
    <scope>NUCLEOTIDE SEQUENCE [LARGE SCALE GENOMIC DNA]</scope>
    <source>
        <strain evidence="7 8">SRB007</strain>
    </source>
</reference>
<comment type="subcellular location">
    <subcellularLocation>
        <location evidence="1">Membrane</location>
        <topology evidence="1">Multi-pass membrane protein</topology>
    </subcellularLocation>
</comment>
<dbReference type="EMBL" id="CP046400">
    <property type="protein sequence ID" value="QGY39963.1"/>
    <property type="molecule type" value="Genomic_DNA"/>
</dbReference>
<dbReference type="InterPro" id="IPR011701">
    <property type="entry name" value="MFS"/>
</dbReference>
<keyword evidence="4 5" id="KW-0472">Membrane</keyword>
<proteinExistence type="predicted"/>
<dbReference type="GO" id="GO:0016020">
    <property type="term" value="C:membrane"/>
    <property type="evidence" value="ECO:0007669"/>
    <property type="project" value="UniProtKB-SubCell"/>
</dbReference>
<organism evidence="7 8">
    <name type="scientific">Pseudodesulfovibrio cashew</name>
    <dbReference type="NCBI Taxonomy" id="2678688"/>
    <lineage>
        <taxon>Bacteria</taxon>
        <taxon>Pseudomonadati</taxon>
        <taxon>Thermodesulfobacteriota</taxon>
        <taxon>Desulfovibrionia</taxon>
        <taxon>Desulfovibrionales</taxon>
        <taxon>Desulfovibrionaceae</taxon>
    </lineage>
</organism>
<protein>
    <submittedName>
        <fullName evidence="7">MFS transporter</fullName>
    </submittedName>
</protein>
<dbReference type="Proteomes" id="UP000428328">
    <property type="component" value="Chromosome"/>
</dbReference>
<dbReference type="InterPro" id="IPR020846">
    <property type="entry name" value="MFS_dom"/>
</dbReference>
<dbReference type="InterPro" id="IPR005829">
    <property type="entry name" value="Sugar_transporter_CS"/>
</dbReference>
<dbReference type="PROSITE" id="PS00216">
    <property type="entry name" value="SUGAR_TRANSPORT_1"/>
    <property type="match status" value="1"/>
</dbReference>
<dbReference type="PANTHER" id="PTHR23518:SF2">
    <property type="entry name" value="MAJOR FACILITATOR SUPERFAMILY TRANSPORTER"/>
    <property type="match status" value="1"/>
</dbReference>
<dbReference type="AlphaFoldDB" id="A0A6I6JHM0"/>
<accession>A0A6I6JHM0</accession>
<dbReference type="GO" id="GO:0022857">
    <property type="term" value="F:transmembrane transporter activity"/>
    <property type="evidence" value="ECO:0007669"/>
    <property type="project" value="InterPro"/>
</dbReference>
<feature type="transmembrane region" description="Helical" evidence="5">
    <location>
        <begin position="342"/>
        <end position="368"/>
    </location>
</feature>
<feature type="transmembrane region" description="Helical" evidence="5">
    <location>
        <begin position="255"/>
        <end position="276"/>
    </location>
</feature>
<name>A0A6I6JHM0_9BACT</name>
<keyword evidence="8" id="KW-1185">Reference proteome</keyword>
<evidence type="ECO:0000256" key="4">
    <source>
        <dbReference type="ARBA" id="ARBA00023136"/>
    </source>
</evidence>